<evidence type="ECO:0000256" key="5">
    <source>
        <dbReference type="ARBA" id="ARBA00022729"/>
    </source>
</evidence>
<evidence type="ECO:0000256" key="1">
    <source>
        <dbReference type="ARBA" id="ARBA00004196"/>
    </source>
</evidence>
<dbReference type="GO" id="GO:0046872">
    <property type="term" value="F:metal ion binding"/>
    <property type="evidence" value="ECO:0007669"/>
    <property type="project" value="UniProtKB-KW"/>
</dbReference>
<keyword evidence="4" id="KW-0479">Metal-binding</keyword>
<sequence>MHKRLLTLALASAALALPLHAAQAADGPLKVVATFSILGDFAKQVGGDRIALTTLVGPNGDTHVYEPKPTDAAAIGKADVVLVNGLGLEGFMNRLVESSGTKAEIVTATKGVKPREMEIDEDEGHGDEAHAHDAKAHDAKAEAGKKEEAHSSHHHHEGTDPHAWQNVANAEIYVKNIVDGFCKADKAGCDTYKKNGAAYEAKLKELDAEVKKTFAAIPKDRKTVITTHDAFGYFAAAYGLKFLAPEGLSTDSEASAKDIAELVEQVRHDKATAIFLENISDPRLMQQIGRETGITPGPELYSDALSDPSGPAATYLDMVRYNTKTIAAQISGS</sequence>
<dbReference type="InterPro" id="IPR006129">
    <property type="entry name" value="AdhesinB"/>
</dbReference>
<evidence type="ECO:0000256" key="4">
    <source>
        <dbReference type="ARBA" id="ARBA00022723"/>
    </source>
</evidence>
<dbReference type="GO" id="GO:0030313">
    <property type="term" value="C:cell envelope"/>
    <property type="evidence" value="ECO:0007669"/>
    <property type="project" value="UniProtKB-SubCell"/>
</dbReference>
<dbReference type="PRINTS" id="PR00690">
    <property type="entry name" value="ADHESNFAMILY"/>
</dbReference>
<organism evidence="9 10">
    <name type="scientific">Xaviernesmea rhizosphaerae</name>
    <dbReference type="NCBI Taxonomy" id="1672749"/>
    <lineage>
        <taxon>Bacteria</taxon>
        <taxon>Pseudomonadati</taxon>
        <taxon>Pseudomonadota</taxon>
        <taxon>Alphaproteobacteria</taxon>
        <taxon>Hyphomicrobiales</taxon>
        <taxon>Rhizobiaceae</taxon>
        <taxon>Rhizobium/Agrobacterium group</taxon>
        <taxon>Xaviernesmea</taxon>
    </lineage>
</organism>
<dbReference type="PRINTS" id="PR00691">
    <property type="entry name" value="ADHESINB"/>
</dbReference>
<feature type="compositionally biased region" description="Basic and acidic residues" evidence="7">
    <location>
        <begin position="126"/>
        <end position="151"/>
    </location>
</feature>
<dbReference type="OrthoDB" id="9793396at2"/>
<reference evidence="9 10" key="1">
    <citation type="submission" date="2016-09" db="EMBL/GenBank/DDBJ databases">
        <title>Rhizobium sp. nov., a novel species isolated from the rice rhizosphere.</title>
        <authorList>
            <person name="Zhao J."/>
            <person name="Zhang X."/>
        </authorList>
    </citation>
    <scope>NUCLEOTIDE SEQUENCE [LARGE SCALE GENOMIC DNA]</scope>
    <source>
        <strain evidence="9 10">MH17</strain>
    </source>
</reference>
<dbReference type="Pfam" id="PF01297">
    <property type="entry name" value="ZnuA"/>
    <property type="match status" value="1"/>
</dbReference>
<evidence type="ECO:0000256" key="7">
    <source>
        <dbReference type="SAM" id="MobiDB-lite"/>
    </source>
</evidence>
<dbReference type="EMBL" id="MKIO01000041">
    <property type="protein sequence ID" value="OLP52923.1"/>
    <property type="molecule type" value="Genomic_DNA"/>
</dbReference>
<accession>A0A1Q9ADC5</accession>
<dbReference type="PANTHER" id="PTHR42953:SF1">
    <property type="entry name" value="METAL-BINDING PROTEIN HI_0362-RELATED"/>
    <property type="match status" value="1"/>
</dbReference>
<evidence type="ECO:0000313" key="9">
    <source>
        <dbReference type="EMBL" id="OLP52923.1"/>
    </source>
</evidence>
<name>A0A1Q9ADC5_9HYPH</name>
<comment type="caution">
    <text evidence="9">The sequence shown here is derived from an EMBL/GenBank/DDBJ whole genome shotgun (WGS) entry which is preliminary data.</text>
</comment>
<dbReference type="Gene3D" id="3.40.50.1980">
    <property type="entry name" value="Nitrogenase molybdenum iron protein domain"/>
    <property type="match status" value="2"/>
</dbReference>
<dbReference type="InterPro" id="IPR050492">
    <property type="entry name" value="Bact_metal-bind_prot9"/>
</dbReference>
<dbReference type="InterPro" id="IPR006127">
    <property type="entry name" value="ZnuA-like"/>
</dbReference>
<proteinExistence type="inferred from homology"/>
<evidence type="ECO:0000256" key="2">
    <source>
        <dbReference type="ARBA" id="ARBA00011028"/>
    </source>
</evidence>
<dbReference type="InterPro" id="IPR006128">
    <property type="entry name" value="Lipoprotein_PsaA-like"/>
</dbReference>
<feature type="region of interest" description="Disordered" evidence="7">
    <location>
        <begin position="121"/>
        <end position="163"/>
    </location>
</feature>
<dbReference type="GO" id="GO:0007155">
    <property type="term" value="P:cell adhesion"/>
    <property type="evidence" value="ECO:0007669"/>
    <property type="project" value="InterPro"/>
</dbReference>
<protein>
    <submittedName>
        <fullName evidence="9">Metal ABC transporter substrate-binding protein</fullName>
    </submittedName>
</protein>
<keyword evidence="3 6" id="KW-0813">Transport</keyword>
<dbReference type="RefSeq" id="WP_075636788.1">
    <property type="nucleotide sequence ID" value="NZ_MKIO01000041.1"/>
</dbReference>
<evidence type="ECO:0000256" key="8">
    <source>
        <dbReference type="SAM" id="SignalP"/>
    </source>
</evidence>
<feature type="signal peptide" evidence="8">
    <location>
        <begin position="1"/>
        <end position="21"/>
    </location>
</feature>
<evidence type="ECO:0000256" key="3">
    <source>
        <dbReference type="ARBA" id="ARBA00022448"/>
    </source>
</evidence>
<dbReference type="GO" id="GO:0030001">
    <property type="term" value="P:metal ion transport"/>
    <property type="evidence" value="ECO:0007669"/>
    <property type="project" value="InterPro"/>
</dbReference>
<feature type="chain" id="PRO_5013045144" evidence="8">
    <location>
        <begin position="22"/>
        <end position="333"/>
    </location>
</feature>
<keyword evidence="5 8" id="KW-0732">Signal</keyword>
<comment type="subcellular location">
    <subcellularLocation>
        <location evidence="1">Cell envelope</location>
    </subcellularLocation>
</comment>
<dbReference type="PANTHER" id="PTHR42953">
    <property type="entry name" value="HIGH-AFFINITY ZINC UPTAKE SYSTEM PROTEIN ZNUA-RELATED"/>
    <property type="match status" value="1"/>
</dbReference>
<comment type="similarity">
    <text evidence="2 6">Belongs to the bacterial solute-binding protein 9 family.</text>
</comment>
<dbReference type="CDD" id="cd01137">
    <property type="entry name" value="PsaA"/>
    <property type="match status" value="1"/>
</dbReference>
<dbReference type="AlphaFoldDB" id="A0A1Q9ADC5"/>
<dbReference type="SUPFAM" id="SSF53807">
    <property type="entry name" value="Helical backbone' metal receptor"/>
    <property type="match status" value="1"/>
</dbReference>
<dbReference type="Proteomes" id="UP000186143">
    <property type="component" value="Unassembled WGS sequence"/>
</dbReference>
<gene>
    <name evidence="9" type="ORF">BJF92_17905</name>
</gene>
<dbReference type="STRING" id="1672749.BJF92_17905"/>
<evidence type="ECO:0000313" key="10">
    <source>
        <dbReference type="Proteomes" id="UP000186143"/>
    </source>
</evidence>
<evidence type="ECO:0000256" key="6">
    <source>
        <dbReference type="RuleBase" id="RU003512"/>
    </source>
</evidence>